<dbReference type="Proteomes" id="UP000673552">
    <property type="component" value="Chromosome 36"/>
</dbReference>
<gene>
    <name evidence="4" type="ORF">LSCM1_00277</name>
</gene>
<dbReference type="InterPro" id="IPR013216">
    <property type="entry name" value="Methyltransf_11"/>
</dbReference>
<dbReference type="GO" id="GO:0000049">
    <property type="term" value="F:tRNA binding"/>
    <property type="evidence" value="ECO:0007669"/>
    <property type="project" value="TreeGrafter"/>
</dbReference>
<evidence type="ECO:0000256" key="2">
    <source>
        <dbReference type="ARBA" id="ARBA00022679"/>
    </source>
</evidence>
<dbReference type="GeneID" id="92510441"/>
<dbReference type="GO" id="GO:0002098">
    <property type="term" value="P:tRNA wobble uridine modification"/>
    <property type="evidence" value="ECO:0007669"/>
    <property type="project" value="TreeGrafter"/>
</dbReference>
<keyword evidence="2" id="KW-0808">Transferase</keyword>
<dbReference type="Gene3D" id="3.40.50.150">
    <property type="entry name" value="Vaccinia Virus protein VP39"/>
    <property type="match status" value="1"/>
</dbReference>
<dbReference type="GO" id="GO:0008757">
    <property type="term" value="F:S-adenosylmethionine-dependent methyltransferase activity"/>
    <property type="evidence" value="ECO:0007669"/>
    <property type="project" value="InterPro"/>
</dbReference>
<reference evidence="4 5" key="1">
    <citation type="submission" date="2021-03" db="EMBL/GenBank/DDBJ databases">
        <title>Leishmania (Mundinia) martiniquensis Genome sequencing and assembly.</title>
        <authorList>
            <person name="Almutairi H."/>
            <person name="Gatherer D."/>
        </authorList>
    </citation>
    <scope>NUCLEOTIDE SEQUENCE [LARGE SCALE GENOMIC DNA]</scope>
    <source>
        <strain evidence="4">LSCM1</strain>
    </source>
</reference>
<evidence type="ECO:0000256" key="1">
    <source>
        <dbReference type="ARBA" id="ARBA00022603"/>
    </source>
</evidence>
<dbReference type="Pfam" id="PF08241">
    <property type="entry name" value="Methyltransf_11"/>
    <property type="match status" value="1"/>
</dbReference>
<dbReference type="InterPro" id="IPR029063">
    <property type="entry name" value="SAM-dependent_MTases_sf"/>
</dbReference>
<comment type="caution">
    <text evidence="4">The sequence shown here is derived from an EMBL/GenBank/DDBJ whole genome shotgun (WGS) entry which is preliminary data.</text>
</comment>
<evidence type="ECO:0000313" key="5">
    <source>
        <dbReference type="Proteomes" id="UP000673552"/>
    </source>
</evidence>
<dbReference type="OrthoDB" id="271595at2759"/>
<protein>
    <recommendedName>
        <fullName evidence="3">Methyltransferase type 11 domain-containing protein</fullName>
    </recommendedName>
</protein>
<dbReference type="PANTHER" id="PTHR13069">
    <property type="entry name" value="ALKYLATED DNA REPAIR PROTEIN ALKB HOMOLOG 8"/>
    <property type="match status" value="1"/>
</dbReference>
<dbReference type="GO" id="GO:0030488">
    <property type="term" value="P:tRNA methylation"/>
    <property type="evidence" value="ECO:0007669"/>
    <property type="project" value="TreeGrafter"/>
</dbReference>
<dbReference type="SUPFAM" id="SSF53335">
    <property type="entry name" value="S-adenosyl-L-methionine-dependent methyltransferases"/>
    <property type="match status" value="1"/>
</dbReference>
<dbReference type="GO" id="GO:0106335">
    <property type="term" value="F:tRNA (5-carboxymethyluridine(34)-5-O)-methyltransferase activity"/>
    <property type="evidence" value="ECO:0007669"/>
    <property type="project" value="TreeGrafter"/>
</dbReference>
<dbReference type="EMBL" id="JAFEUZ010000036">
    <property type="protein sequence ID" value="KAG5464097.1"/>
    <property type="molecule type" value="Genomic_DNA"/>
</dbReference>
<keyword evidence="5" id="KW-1185">Reference proteome</keyword>
<keyword evidence="1" id="KW-0489">Methyltransferase</keyword>
<accession>A0A836FK85</accession>
<dbReference type="RefSeq" id="XP_067174034.1">
    <property type="nucleotide sequence ID" value="XM_067317929.1"/>
</dbReference>
<proteinExistence type="predicted"/>
<dbReference type="GO" id="GO:0005737">
    <property type="term" value="C:cytoplasm"/>
    <property type="evidence" value="ECO:0007669"/>
    <property type="project" value="TreeGrafter"/>
</dbReference>
<dbReference type="AlphaFoldDB" id="A0A836FK85"/>
<dbReference type="KEGG" id="lmat:92510441"/>
<evidence type="ECO:0000259" key="3">
    <source>
        <dbReference type="Pfam" id="PF08241"/>
    </source>
</evidence>
<feature type="domain" description="Methyltransferase type 11" evidence="3">
    <location>
        <begin position="195"/>
        <end position="248"/>
    </location>
</feature>
<organism evidence="4 5">
    <name type="scientific">Leishmania martiniquensis</name>
    <dbReference type="NCBI Taxonomy" id="1580590"/>
    <lineage>
        <taxon>Eukaryota</taxon>
        <taxon>Discoba</taxon>
        <taxon>Euglenozoa</taxon>
        <taxon>Kinetoplastea</taxon>
        <taxon>Metakinetoplastina</taxon>
        <taxon>Trypanosomatida</taxon>
        <taxon>Trypanosomatidae</taxon>
        <taxon>Leishmaniinae</taxon>
        <taxon>Leishmania</taxon>
    </lineage>
</organism>
<name>A0A836FK85_9TRYP</name>
<sequence>MAANCAGLAAAPGTKKARVETDVGTEAGPAPVVPRSSADAAAYEHEHVHKVYSAIADHFSCTRYKAWPQVSSFLEGLPPFSLVADVGCGNGKYFAAAQRLALTVPPYHVCTPGESLEMVSGQQGVAPPSPPLVPFAPAHRYVVGLDYSEELLLCTQRQFLDPNLHHEQRRRRRFCGGHAKCEADVVATPVSVEELPRTDTVRSDALRCPLRSGVFDAAISIAVIHHYASWERRKRAVRELLRLVRPGGGRVLIYVWAREQRGRTKRPFDSETGDGLIRWERHAKYAEERQVFHRYYHFFAEGELEQLCKQAGGDDGEGAIPVVISKSYYDKENWCVIVERC</sequence>
<dbReference type="GO" id="GO:0005634">
    <property type="term" value="C:nucleus"/>
    <property type="evidence" value="ECO:0007669"/>
    <property type="project" value="TreeGrafter"/>
</dbReference>
<dbReference type="InterPro" id="IPR051422">
    <property type="entry name" value="AlkB_tRNA_MeTrf/Diox"/>
</dbReference>
<dbReference type="PANTHER" id="PTHR13069:SF21">
    <property type="entry name" value="ALKYLATED DNA REPAIR PROTEIN ALKB HOMOLOG 8"/>
    <property type="match status" value="1"/>
</dbReference>
<evidence type="ECO:0000313" key="4">
    <source>
        <dbReference type="EMBL" id="KAG5464097.1"/>
    </source>
</evidence>